<keyword evidence="5 14" id="KW-0552">Olfaction</keyword>
<dbReference type="Pfam" id="PF13853">
    <property type="entry name" value="7tm_4"/>
    <property type="match status" value="1"/>
</dbReference>
<evidence type="ECO:0000256" key="2">
    <source>
        <dbReference type="ARBA" id="ARBA00022475"/>
    </source>
</evidence>
<dbReference type="Proteomes" id="UP000265040">
    <property type="component" value="Chromosome 21"/>
</dbReference>
<feature type="transmembrane region" description="Helical" evidence="14">
    <location>
        <begin position="243"/>
        <end position="262"/>
    </location>
</feature>
<evidence type="ECO:0000256" key="4">
    <source>
        <dbReference type="ARBA" id="ARBA00022692"/>
    </source>
</evidence>
<feature type="transmembrane region" description="Helical" evidence="14">
    <location>
        <begin position="30"/>
        <end position="52"/>
    </location>
</feature>
<accession>A0A7N6AV92</accession>
<proteinExistence type="inferred from homology"/>
<feature type="transmembrane region" description="Helical" evidence="14">
    <location>
        <begin position="64"/>
        <end position="83"/>
    </location>
</feature>
<keyword evidence="12 13" id="KW-0807">Transducer</keyword>
<evidence type="ECO:0000256" key="14">
    <source>
        <dbReference type="RuleBase" id="RU363047"/>
    </source>
</evidence>
<keyword evidence="11" id="KW-0325">Glycoprotein</keyword>
<dbReference type="GO" id="GO:0004930">
    <property type="term" value="F:G protein-coupled receptor activity"/>
    <property type="evidence" value="ECO:0007669"/>
    <property type="project" value="UniProtKB-KW"/>
</dbReference>
<reference evidence="16" key="2">
    <citation type="submission" date="2025-08" db="UniProtKB">
        <authorList>
            <consortium name="Ensembl"/>
        </authorList>
    </citation>
    <scope>IDENTIFICATION</scope>
</reference>
<dbReference type="InterPro" id="IPR052921">
    <property type="entry name" value="GPCR1_Superfamily_Member"/>
</dbReference>
<dbReference type="InParanoid" id="A0A7N6AV92"/>
<keyword evidence="10 13" id="KW-0675">Receptor</keyword>
<dbReference type="AlphaFoldDB" id="A0A7N6AV92"/>
<feature type="transmembrane region" description="Helical" evidence="14">
    <location>
        <begin position="274"/>
        <end position="296"/>
    </location>
</feature>
<organism evidence="16 17">
    <name type="scientific">Anabas testudineus</name>
    <name type="common">Climbing perch</name>
    <name type="synonym">Anthias testudineus</name>
    <dbReference type="NCBI Taxonomy" id="64144"/>
    <lineage>
        <taxon>Eukaryota</taxon>
        <taxon>Metazoa</taxon>
        <taxon>Chordata</taxon>
        <taxon>Craniata</taxon>
        <taxon>Vertebrata</taxon>
        <taxon>Euteleostomi</taxon>
        <taxon>Actinopterygii</taxon>
        <taxon>Neopterygii</taxon>
        <taxon>Teleostei</taxon>
        <taxon>Neoteleostei</taxon>
        <taxon>Acanthomorphata</taxon>
        <taxon>Anabantaria</taxon>
        <taxon>Anabantiformes</taxon>
        <taxon>Anabantoidei</taxon>
        <taxon>Anabantidae</taxon>
        <taxon>Anabas</taxon>
    </lineage>
</organism>
<dbReference type="PROSITE" id="PS50262">
    <property type="entry name" value="G_PROTEIN_RECEP_F1_2"/>
    <property type="match status" value="1"/>
</dbReference>
<keyword evidence="3 14" id="KW-0716">Sensory transduction</keyword>
<keyword evidence="7 13" id="KW-0297">G-protein coupled receptor</keyword>
<evidence type="ECO:0000313" key="17">
    <source>
        <dbReference type="Proteomes" id="UP000265040"/>
    </source>
</evidence>
<feature type="transmembrane region" description="Helical" evidence="14">
    <location>
        <begin position="104"/>
        <end position="125"/>
    </location>
</feature>
<dbReference type="PANTHER" id="PTHR26451:SF847">
    <property type="entry name" value="ODORANT RECEPTOR-RELATED"/>
    <property type="match status" value="1"/>
</dbReference>
<feature type="transmembrane region" description="Helical" evidence="14">
    <location>
        <begin position="145"/>
        <end position="167"/>
    </location>
</feature>
<evidence type="ECO:0000256" key="1">
    <source>
        <dbReference type="ARBA" id="ARBA00004651"/>
    </source>
</evidence>
<dbReference type="PANTHER" id="PTHR26451">
    <property type="entry name" value="G_PROTEIN_RECEP_F1_2 DOMAIN-CONTAINING PROTEIN"/>
    <property type="match status" value="1"/>
</dbReference>
<evidence type="ECO:0000256" key="6">
    <source>
        <dbReference type="ARBA" id="ARBA00022989"/>
    </source>
</evidence>
<evidence type="ECO:0000256" key="13">
    <source>
        <dbReference type="RuleBase" id="RU000688"/>
    </source>
</evidence>
<keyword evidence="4 13" id="KW-0812">Transmembrane</keyword>
<keyword evidence="9" id="KW-1015">Disulfide bond</keyword>
<evidence type="ECO:0000256" key="12">
    <source>
        <dbReference type="ARBA" id="ARBA00023224"/>
    </source>
</evidence>
<comment type="similarity">
    <text evidence="13">Belongs to the G-protein coupled receptor 1 family.</text>
</comment>
<dbReference type="Ensembl" id="ENSATET00000047605.1">
    <property type="protein sequence ID" value="ENSATEP00000053887.1"/>
    <property type="gene ID" value="ENSATEG00000029093.1"/>
</dbReference>
<dbReference type="OrthoDB" id="10017003at2759"/>
<evidence type="ECO:0000256" key="8">
    <source>
        <dbReference type="ARBA" id="ARBA00023136"/>
    </source>
</evidence>
<dbReference type="GeneTree" id="ENSGT01030000234640"/>
<dbReference type="FunFam" id="1.20.1070.10:FF:000024">
    <property type="entry name" value="Olfactory receptor"/>
    <property type="match status" value="1"/>
</dbReference>
<dbReference type="InterPro" id="IPR000276">
    <property type="entry name" value="GPCR_Rhodpsn"/>
</dbReference>
<evidence type="ECO:0000256" key="7">
    <source>
        <dbReference type="ARBA" id="ARBA00023040"/>
    </source>
</evidence>
<comment type="subcellular location">
    <subcellularLocation>
        <location evidence="1 14">Cell membrane</location>
        <topology evidence="1 14">Multi-pass membrane protein</topology>
    </subcellularLocation>
</comment>
<feature type="transmembrane region" description="Helical" evidence="14">
    <location>
        <begin position="187"/>
        <end position="205"/>
    </location>
</feature>
<dbReference type="GO" id="GO:0005886">
    <property type="term" value="C:plasma membrane"/>
    <property type="evidence" value="ECO:0007669"/>
    <property type="project" value="UniProtKB-SubCell"/>
</dbReference>
<dbReference type="InterPro" id="IPR000725">
    <property type="entry name" value="Olfact_rcpt"/>
</dbReference>
<evidence type="ECO:0000256" key="5">
    <source>
        <dbReference type="ARBA" id="ARBA00022725"/>
    </source>
</evidence>
<dbReference type="PRINTS" id="PR00237">
    <property type="entry name" value="GPCRRHODOPSN"/>
</dbReference>
<sequence length="318" mass="36728">MEEDFNITYEQLNITYISLDGHVEIQKYRYLYFPIVFIMYILIICSNSTIVYLIWKHQDLHEPMYIFIAALLLNSVFFSTNICPKLLIDFLSEKQIISYQECIVQYYMIYTLGSSELLLLAAMAYDRYVAICKPLQYSSIMTKRTVSIFLALAWLLPACQFAGLATLSFNQKLCSINLKVIFCNNTIYKLFCVASTAISLFGVFILLNVNIFPVIFVVSSYIRILIICYNSGVEVRKKAAQTCLPHLLVLINYTFLGAYDVITVRLDLNFSKIAHFIIALQLVLYNPLFNPIIYGLKMKEISKHLKRLFGQEQLITNN</sequence>
<evidence type="ECO:0000313" key="16">
    <source>
        <dbReference type="Ensembl" id="ENSATEP00000053887.1"/>
    </source>
</evidence>
<feature type="transmembrane region" description="Helical" evidence="14">
    <location>
        <begin position="211"/>
        <end position="231"/>
    </location>
</feature>
<dbReference type="GO" id="GO:0004984">
    <property type="term" value="F:olfactory receptor activity"/>
    <property type="evidence" value="ECO:0007669"/>
    <property type="project" value="InterPro"/>
</dbReference>
<feature type="domain" description="G-protein coupled receptors family 1 profile" evidence="15">
    <location>
        <begin position="46"/>
        <end position="294"/>
    </location>
</feature>
<dbReference type="SUPFAM" id="SSF81321">
    <property type="entry name" value="Family A G protein-coupled receptor-like"/>
    <property type="match status" value="1"/>
</dbReference>
<evidence type="ECO:0000256" key="3">
    <source>
        <dbReference type="ARBA" id="ARBA00022606"/>
    </source>
</evidence>
<evidence type="ECO:0000256" key="11">
    <source>
        <dbReference type="ARBA" id="ARBA00023180"/>
    </source>
</evidence>
<dbReference type="GO" id="GO:0005549">
    <property type="term" value="F:odorant binding"/>
    <property type="evidence" value="ECO:0007669"/>
    <property type="project" value="TreeGrafter"/>
</dbReference>
<dbReference type="Gene3D" id="1.20.1070.10">
    <property type="entry name" value="Rhodopsin 7-helix transmembrane proteins"/>
    <property type="match status" value="1"/>
</dbReference>
<keyword evidence="17" id="KW-1185">Reference proteome</keyword>
<evidence type="ECO:0000259" key="15">
    <source>
        <dbReference type="PROSITE" id="PS50262"/>
    </source>
</evidence>
<keyword evidence="8 14" id="KW-0472">Membrane</keyword>
<reference evidence="16" key="3">
    <citation type="submission" date="2025-09" db="UniProtKB">
        <authorList>
            <consortium name="Ensembl"/>
        </authorList>
    </citation>
    <scope>IDENTIFICATION</scope>
</reference>
<name>A0A7N6AV92_ANATE</name>
<dbReference type="PROSITE" id="PS00237">
    <property type="entry name" value="G_PROTEIN_RECEP_F1_1"/>
    <property type="match status" value="1"/>
</dbReference>
<evidence type="ECO:0000256" key="10">
    <source>
        <dbReference type="ARBA" id="ARBA00023170"/>
    </source>
</evidence>
<dbReference type="PRINTS" id="PR00245">
    <property type="entry name" value="OLFACTORYR"/>
</dbReference>
<reference evidence="16" key="1">
    <citation type="submission" date="2021-04" db="EMBL/GenBank/DDBJ databases">
        <authorList>
            <consortium name="Wellcome Sanger Institute Data Sharing"/>
        </authorList>
    </citation>
    <scope>NUCLEOTIDE SEQUENCE [LARGE SCALE GENOMIC DNA]</scope>
</reference>
<keyword evidence="6 14" id="KW-1133">Transmembrane helix</keyword>
<keyword evidence="2 14" id="KW-1003">Cell membrane</keyword>
<protein>
    <recommendedName>
        <fullName evidence="14">Olfactory receptor</fullName>
    </recommendedName>
</protein>
<dbReference type="InterPro" id="IPR017452">
    <property type="entry name" value="GPCR_Rhodpsn_7TM"/>
</dbReference>
<evidence type="ECO:0000256" key="9">
    <source>
        <dbReference type="ARBA" id="ARBA00023157"/>
    </source>
</evidence>